<comment type="caution">
    <text evidence="1">The sequence shown here is derived from an EMBL/GenBank/DDBJ whole genome shotgun (WGS) entry which is preliminary data.</text>
</comment>
<dbReference type="Gene3D" id="3.10.129.10">
    <property type="entry name" value="Hotdog Thioesterase"/>
    <property type="match status" value="1"/>
</dbReference>
<dbReference type="Proteomes" id="UP000823485">
    <property type="component" value="Unassembled WGS sequence"/>
</dbReference>
<sequence length="138" mass="15976">MKNIHTIKVAFGDTDAAGIVFYPNFYRWMDQAAHELVGAALMPVSKLQKEKNIILPLLETFCQFKSPLFFEDLVEVHSQIIDMKEKVFKVEHVFQRENKIVAKGYEVRAWTSIENSQPKAVPIPKEAQEAFGFFKREK</sequence>
<accession>A0ABS2R534</accession>
<reference evidence="1 2" key="1">
    <citation type="submission" date="2021-01" db="EMBL/GenBank/DDBJ databases">
        <title>Genomic Encyclopedia of Type Strains, Phase IV (KMG-IV): sequencing the most valuable type-strain genomes for metagenomic binning, comparative biology and taxonomic classification.</title>
        <authorList>
            <person name="Goeker M."/>
        </authorList>
    </citation>
    <scope>NUCLEOTIDE SEQUENCE [LARGE SCALE GENOMIC DNA]</scope>
    <source>
        <strain evidence="1 2">DSM 105453</strain>
    </source>
</reference>
<dbReference type="RefSeq" id="WP_077113188.1">
    <property type="nucleotide sequence ID" value="NZ_JAFBFH010000006.1"/>
</dbReference>
<keyword evidence="1" id="KW-0378">Hydrolase</keyword>
<dbReference type="SUPFAM" id="SSF54637">
    <property type="entry name" value="Thioesterase/thiol ester dehydrase-isomerase"/>
    <property type="match status" value="1"/>
</dbReference>
<dbReference type="InterPro" id="IPR029069">
    <property type="entry name" value="HotDog_dom_sf"/>
</dbReference>
<gene>
    <name evidence="1" type="ORF">JOC94_001261</name>
</gene>
<dbReference type="GO" id="GO:0016787">
    <property type="term" value="F:hydrolase activity"/>
    <property type="evidence" value="ECO:0007669"/>
    <property type="project" value="UniProtKB-KW"/>
</dbReference>
<dbReference type="EC" id="3.1.2.-" evidence="1"/>
<protein>
    <submittedName>
        <fullName evidence="1">Acyl-CoA thioester hydrolase</fullName>
        <ecNumber evidence="1">3.1.2.-</ecNumber>
    </submittedName>
</protein>
<organism evidence="1 2">
    <name type="scientific">Siminovitchia thermophila</name>
    <dbReference type="NCBI Taxonomy" id="1245522"/>
    <lineage>
        <taxon>Bacteria</taxon>
        <taxon>Bacillati</taxon>
        <taxon>Bacillota</taxon>
        <taxon>Bacilli</taxon>
        <taxon>Bacillales</taxon>
        <taxon>Bacillaceae</taxon>
        <taxon>Siminovitchia</taxon>
    </lineage>
</organism>
<name>A0ABS2R534_9BACI</name>
<dbReference type="Pfam" id="PF13279">
    <property type="entry name" value="4HBT_2"/>
    <property type="match status" value="1"/>
</dbReference>
<dbReference type="CDD" id="cd00586">
    <property type="entry name" value="4HBT"/>
    <property type="match status" value="1"/>
</dbReference>
<keyword evidence="2" id="KW-1185">Reference proteome</keyword>
<proteinExistence type="predicted"/>
<evidence type="ECO:0000313" key="2">
    <source>
        <dbReference type="Proteomes" id="UP000823485"/>
    </source>
</evidence>
<dbReference type="EMBL" id="JAFBFH010000006">
    <property type="protein sequence ID" value="MBM7714289.1"/>
    <property type="molecule type" value="Genomic_DNA"/>
</dbReference>
<evidence type="ECO:0000313" key="1">
    <source>
        <dbReference type="EMBL" id="MBM7714289.1"/>
    </source>
</evidence>